<reference evidence="2" key="1">
    <citation type="journal article" date="2019" name="Int. J. Syst. Evol. Microbiol.">
        <title>The Global Catalogue of Microorganisms (GCM) 10K type strain sequencing project: providing services to taxonomists for standard genome sequencing and annotation.</title>
        <authorList>
            <consortium name="The Broad Institute Genomics Platform"/>
            <consortium name="The Broad Institute Genome Sequencing Center for Infectious Disease"/>
            <person name="Wu L."/>
            <person name="Ma J."/>
        </authorList>
    </citation>
    <scope>NUCLEOTIDE SEQUENCE [LARGE SCALE GENOMIC DNA]</scope>
    <source>
        <strain evidence="2">YJ-61-S</strain>
    </source>
</reference>
<evidence type="ECO:0000313" key="2">
    <source>
        <dbReference type="Proteomes" id="UP001596043"/>
    </source>
</evidence>
<sequence>MKSIQGIPITSVVIFFTLTFFAQATAQKIIIPKTGIIVFEKLGKVTNQKLYDSTLSILNSKMKIMFRKEITDGFTNQEIDYNSNYVEDIIDMSMQTLDFGISGDNLKKYHVFNDSTITSYRKLNDKIQGDYQLINRNTQTYSMRSKIDSTIIPIMDNSYEYLDEDRIIISEYKDQNKIINGLDCFKVVLTKIDKISSDEGISLLYDELENPQTTYVLYVTESLKCKYHPVINYKSILEKYYPLEIVEYSNLIQGIESIYSLKEFSLK</sequence>
<gene>
    <name evidence="1" type="ORF">ACFO3O_22020</name>
</gene>
<name>A0ABV9I397_9FLAO</name>
<accession>A0ABV9I397</accession>
<protein>
    <submittedName>
        <fullName evidence="1">Uncharacterized protein</fullName>
    </submittedName>
</protein>
<dbReference type="EMBL" id="JBHSFV010000024">
    <property type="protein sequence ID" value="MFC4636597.1"/>
    <property type="molecule type" value="Genomic_DNA"/>
</dbReference>
<proteinExistence type="predicted"/>
<keyword evidence="2" id="KW-1185">Reference proteome</keyword>
<organism evidence="1 2">
    <name type="scientific">Dokdonia ponticola</name>
    <dbReference type="NCBI Taxonomy" id="2041041"/>
    <lineage>
        <taxon>Bacteria</taxon>
        <taxon>Pseudomonadati</taxon>
        <taxon>Bacteroidota</taxon>
        <taxon>Flavobacteriia</taxon>
        <taxon>Flavobacteriales</taxon>
        <taxon>Flavobacteriaceae</taxon>
        <taxon>Dokdonia</taxon>
    </lineage>
</organism>
<evidence type="ECO:0000313" key="1">
    <source>
        <dbReference type="EMBL" id="MFC4636597.1"/>
    </source>
</evidence>
<comment type="caution">
    <text evidence="1">The sequence shown here is derived from an EMBL/GenBank/DDBJ whole genome shotgun (WGS) entry which is preliminary data.</text>
</comment>
<dbReference type="RefSeq" id="WP_379982943.1">
    <property type="nucleotide sequence ID" value="NZ_JBHSFV010000024.1"/>
</dbReference>
<dbReference type="Proteomes" id="UP001596043">
    <property type="component" value="Unassembled WGS sequence"/>
</dbReference>